<dbReference type="PROSITE" id="PS50039">
    <property type="entry name" value="FORK_HEAD_3"/>
    <property type="match status" value="1"/>
</dbReference>
<comment type="caution">
    <text evidence="9">The sequence shown here is derived from an EMBL/GenBank/DDBJ whole genome shotgun (WGS) entry which is preliminary data.</text>
</comment>
<dbReference type="GO" id="GO:0000978">
    <property type="term" value="F:RNA polymerase II cis-regulatory region sequence-specific DNA binding"/>
    <property type="evidence" value="ECO:0007669"/>
    <property type="project" value="TreeGrafter"/>
</dbReference>
<evidence type="ECO:0000256" key="6">
    <source>
        <dbReference type="PROSITE-ProRule" id="PRU00089"/>
    </source>
</evidence>
<evidence type="ECO:0000256" key="7">
    <source>
        <dbReference type="SAM" id="MobiDB-lite"/>
    </source>
</evidence>
<feature type="non-terminal residue" evidence="9">
    <location>
        <position position="1"/>
    </location>
</feature>
<dbReference type="InterPro" id="IPR018122">
    <property type="entry name" value="TF_fork_head_CS_1"/>
</dbReference>
<keyword evidence="5 6" id="KW-0539">Nucleus</keyword>
<dbReference type="EMBL" id="JAEPQZ010000020">
    <property type="protein sequence ID" value="KAG2171581.1"/>
    <property type="molecule type" value="Genomic_DNA"/>
</dbReference>
<feature type="compositionally biased region" description="Polar residues" evidence="7">
    <location>
        <begin position="242"/>
        <end position="255"/>
    </location>
</feature>
<protein>
    <recommendedName>
        <fullName evidence="8">Fork-head domain-containing protein</fullName>
    </recommendedName>
</protein>
<dbReference type="InterPro" id="IPR030456">
    <property type="entry name" value="TF_fork_head_CS_2"/>
</dbReference>
<dbReference type="Proteomes" id="UP000654370">
    <property type="component" value="Unassembled WGS sequence"/>
</dbReference>
<evidence type="ECO:0000256" key="2">
    <source>
        <dbReference type="ARBA" id="ARBA00023015"/>
    </source>
</evidence>
<organism evidence="9 10">
    <name type="scientific">Mortierella isabellina</name>
    <name type="common">Filamentous fungus</name>
    <name type="synonym">Umbelopsis isabellina</name>
    <dbReference type="NCBI Taxonomy" id="91625"/>
    <lineage>
        <taxon>Eukaryota</taxon>
        <taxon>Fungi</taxon>
        <taxon>Fungi incertae sedis</taxon>
        <taxon>Mucoromycota</taxon>
        <taxon>Mucoromycotina</taxon>
        <taxon>Umbelopsidomycetes</taxon>
        <taxon>Umbelopsidales</taxon>
        <taxon>Umbelopsidaceae</taxon>
        <taxon>Umbelopsis</taxon>
    </lineage>
</organism>
<keyword evidence="3 6" id="KW-0238">DNA-binding</keyword>
<dbReference type="PRINTS" id="PR00053">
    <property type="entry name" value="FORKHEAD"/>
</dbReference>
<feature type="domain" description="Fork-head" evidence="8">
    <location>
        <begin position="105"/>
        <end position="183"/>
    </location>
</feature>
<name>A0A8H7PCW5_MORIS</name>
<feature type="DNA-binding region" description="Fork-head" evidence="6">
    <location>
        <begin position="105"/>
        <end position="183"/>
    </location>
</feature>
<dbReference type="CDD" id="cd00059">
    <property type="entry name" value="FH_FOX"/>
    <property type="match status" value="1"/>
</dbReference>
<dbReference type="SMART" id="SM00339">
    <property type="entry name" value="FH"/>
    <property type="match status" value="1"/>
</dbReference>
<sequence length="461" mass="51352">MKRRNSIAEFSFQLSAVPTHYCPSDSGSIYNTMAPETSVCYLRQPDEEVNNVPEESSNRVTTQPLAKRFPNRSLSDSVLVLKDKNCAAKPTSIIPSWKPQSNDEKPPYSYATLIAYAILSSSEQKLPLNDIYLSISANFPYYVLGDNGWQNSIRHNLSLNKSFIKLDRKPSDARPGKGSYWKIVDGQERAFIDALTRPGGPLRKQTVNVGKRTMSTNSRQNNASCENLLIMGPQDFEKCSKPTHSITTSLTSSEPVSLPDQPSPKAKPTTQDSSSPMITIFRMAPMVNDGYRPRRKSVKSQKRDHTSKPCSRKRRRTSITGKHDDHDSDCDSGVDVGNEFVPNNLLDEYQGSIDFPPFIKQQSTALAGDSSYLLDCLPSSDDLLLESSDLSYLADCDSPTSCTLSSFLDEPASPTDHTSFSIFSQQESTCLEPGYEFEENLLLTQSSSLYSQEEWSTNYLS</sequence>
<keyword evidence="10" id="KW-1185">Reference proteome</keyword>
<dbReference type="PANTHER" id="PTHR45881">
    <property type="entry name" value="CHECKPOINT SUPPRESSOR 1-LIKE, ISOFORM A-RELATED"/>
    <property type="match status" value="1"/>
</dbReference>
<evidence type="ECO:0000256" key="4">
    <source>
        <dbReference type="ARBA" id="ARBA00023163"/>
    </source>
</evidence>
<dbReference type="FunFam" id="1.10.10.10:FF:000135">
    <property type="entry name" value="forkhead box protein G1"/>
    <property type="match status" value="1"/>
</dbReference>
<keyword evidence="4" id="KW-0804">Transcription</keyword>
<evidence type="ECO:0000313" key="9">
    <source>
        <dbReference type="EMBL" id="KAG2171581.1"/>
    </source>
</evidence>
<gene>
    <name evidence="9" type="ORF">INT43_008307</name>
</gene>
<evidence type="ECO:0000256" key="1">
    <source>
        <dbReference type="ARBA" id="ARBA00004123"/>
    </source>
</evidence>
<feature type="region of interest" description="Disordered" evidence="7">
    <location>
        <begin position="239"/>
        <end position="331"/>
    </location>
</feature>
<dbReference type="OrthoDB" id="5954824at2759"/>
<dbReference type="SUPFAM" id="SSF46785">
    <property type="entry name" value="Winged helix' DNA-binding domain"/>
    <property type="match status" value="1"/>
</dbReference>
<evidence type="ECO:0000313" key="10">
    <source>
        <dbReference type="Proteomes" id="UP000654370"/>
    </source>
</evidence>
<proteinExistence type="predicted"/>
<dbReference type="PROSITE" id="PS00657">
    <property type="entry name" value="FORK_HEAD_1"/>
    <property type="match status" value="1"/>
</dbReference>
<evidence type="ECO:0000256" key="3">
    <source>
        <dbReference type="ARBA" id="ARBA00023125"/>
    </source>
</evidence>
<dbReference type="InterPro" id="IPR036388">
    <property type="entry name" value="WH-like_DNA-bd_sf"/>
</dbReference>
<dbReference type="Gene3D" id="1.10.10.10">
    <property type="entry name" value="Winged helix-like DNA-binding domain superfamily/Winged helix DNA-binding domain"/>
    <property type="match status" value="1"/>
</dbReference>
<dbReference type="InterPro" id="IPR036390">
    <property type="entry name" value="WH_DNA-bd_sf"/>
</dbReference>
<evidence type="ECO:0000256" key="5">
    <source>
        <dbReference type="ARBA" id="ARBA00023242"/>
    </source>
</evidence>
<accession>A0A8H7PCW5</accession>
<dbReference type="AlphaFoldDB" id="A0A8H7PCW5"/>
<dbReference type="PANTHER" id="PTHR45881:SF1">
    <property type="entry name" value="FORK HEAD PROTEIN HOMOLOG 2"/>
    <property type="match status" value="1"/>
</dbReference>
<keyword evidence="2" id="KW-0805">Transcription regulation</keyword>
<dbReference type="InterPro" id="IPR001766">
    <property type="entry name" value="Fork_head_dom"/>
</dbReference>
<dbReference type="Pfam" id="PF00250">
    <property type="entry name" value="Forkhead"/>
    <property type="match status" value="1"/>
</dbReference>
<feature type="compositionally biased region" description="Polar residues" evidence="7">
    <location>
        <begin position="268"/>
        <end position="277"/>
    </location>
</feature>
<dbReference type="GO" id="GO:0005634">
    <property type="term" value="C:nucleus"/>
    <property type="evidence" value="ECO:0007669"/>
    <property type="project" value="UniProtKB-SubCell"/>
</dbReference>
<reference evidence="9" key="1">
    <citation type="submission" date="2020-12" db="EMBL/GenBank/DDBJ databases">
        <title>Metabolic potential, ecology and presence of endohyphal bacteria is reflected in genomic diversity of Mucoromycotina.</title>
        <authorList>
            <person name="Muszewska A."/>
            <person name="Okrasinska A."/>
            <person name="Steczkiewicz K."/>
            <person name="Drgas O."/>
            <person name="Orlowska M."/>
            <person name="Perlinska-Lenart U."/>
            <person name="Aleksandrzak-Piekarczyk T."/>
            <person name="Szatraj K."/>
            <person name="Zielenkiewicz U."/>
            <person name="Pilsyk S."/>
            <person name="Malc E."/>
            <person name="Mieczkowski P."/>
            <person name="Kruszewska J.S."/>
            <person name="Biernat P."/>
            <person name="Pawlowska J."/>
        </authorList>
    </citation>
    <scope>NUCLEOTIDE SEQUENCE</scope>
    <source>
        <strain evidence="9">WA0000067209</strain>
    </source>
</reference>
<dbReference type="PROSITE" id="PS00658">
    <property type="entry name" value="FORK_HEAD_2"/>
    <property type="match status" value="1"/>
</dbReference>
<dbReference type="GO" id="GO:0000981">
    <property type="term" value="F:DNA-binding transcription factor activity, RNA polymerase II-specific"/>
    <property type="evidence" value="ECO:0007669"/>
    <property type="project" value="TreeGrafter"/>
</dbReference>
<comment type="subcellular location">
    <subcellularLocation>
        <location evidence="1 6">Nucleus</location>
    </subcellularLocation>
</comment>
<evidence type="ECO:0000259" key="8">
    <source>
        <dbReference type="PROSITE" id="PS50039"/>
    </source>
</evidence>